<dbReference type="InterPro" id="IPR036390">
    <property type="entry name" value="WH_DNA-bd_sf"/>
</dbReference>
<dbReference type="GO" id="GO:0003677">
    <property type="term" value="F:DNA binding"/>
    <property type="evidence" value="ECO:0007669"/>
    <property type="project" value="UniProtKB-KW"/>
</dbReference>
<proteinExistence type="predicted"/>
<dbReference type="AlphaFoldDB" id="A0A831XEI9"/>
<dbReference type="PROSITE" id="PS01332">
    <property type="entry name" value="HTH_RRF2_1"/>
    <property type="match status" value="1"/>
</dbReference>
<dbReference type="InterPro" id="IPR000944">
    <property type="entry name" value="Tscrpt_reg_Rrf2"/>
</dbReference>
<dbReference type="GO" id="GO:0003700">
    <property type="term" value="F:DNA-binding transcription factor activity"/>
    <property type="evidence" value="ECO:0007669"/>
    <property type="project" value="TreeGrafter"/>
</dbReference>
<reference evidence="2" key="1">
    <citation type="journal article" date="2020" name="mSystems">
        <title>Genome- and Community-Level Interaction Insights into Carbon Utilization and Element Cycling Functions of Hydrothermarchaeota in Hydrothermal Sediment.</title>
        <authorList>
            <person name="Zhou Z."/>
            <person name="Liu Y."/>
            <person name="Xu W."/>
            <person name="Pan J."/>
            <person name="Luo Z.H."/>
            <person name="Li M."/>
        </authorList>
    </citation>
    <scope>NUCLEOTIDE SEQUENCE [LARGE SCALE GENOMIC DNA]</scope>
    <source>
        <strain evidence="2">SpSt-349</strain>
    </source>
</reference>
<dbReference type="Gene3D" id="1.10.10.10">
    <property type="entry name" value="Winged helix-like DNA-binding domain superfamily/Winged helix DNA-binding domain"/>
    <property type="match status" value="1"/>
</dbReference>
<dbReference type="InterPro" id="IPR030489">
    <property type="entry name" value="TR_Rrf2-type_CS"/>
</dbReference>
<comment type="caution">
    <text evidence="2">The sequence shown here is derived from an EMBL/GenBank/DDBJ whole genome shotgun (WGS) entry which is preliminary data.</text>
</comment>
<evidence type="ECO:0000313" key="2">
    <source>
        <dbReference type="EMBL" id="HEN42297.1"/>
    </source>
</evidence>
<name>A0A831XEI9_GEOME</name>
<accession>A0A831XEI9</accession>
<dbReference type="SUPFAM" id="SSF46785">
    <property type="entry name" value="Winged helix' DNA-binding domain"/>
    <property type="match status" value="1"/>
</dbReference>
<dbReference type="Pfam" id="PF02082">
    <property type="entry name" value="Rrf2"/>
    <property type="match status" value="1"/>
</dbReference>
<dbReference type="PROSITE" id="PS51197">
    <property type="entry name" value="HTH_RRF2_2"/>
    <property type="match status" value="1"/>
</dbReference>
<evidence type="ECO:0000256" key="1">
    <source>
        <dbReference type="ARBA" id="ARBA00023125"/>
    </source>
</evidence>
<sequence length="153" mass="17197">MISKKTKYALKALIYLAREQEKGPILIADLAREERIPKKFLELILLALKNSGVLQSKKGKGGGYYLARPPREISMGKVIRILEGPLAPVPCVSETAYARCEECDDEWSCGIRLVMKDVRDAMARILDNSTLADVLERIEQEKQKKDGALFYAI</sequence>
<protein>
    <submittedName>
        <fullName evidence="2">Rrf2 family transcriptional regulator</fullName>
    </submittedName>
</protein>
<dbReference type="GO" id="GO:0005829">
    <property type="term" value="C:cytosol"/>
    <property type="evidence" value="ECO:0007669"/>
    <property type="project" value="TreeGrafter"/>
</dbReference>
<organism evidence="2">
    <name type="scientific">Geobacter metallireducens</name>
    <dbReference type="NCBI Taxonomy" id="28232"/>
    <lineage>
        <taxon>Bacteria</taxon>
        <taxon>Pseudomonadati</taxon>
        <taxon>Thermodesulfobacteriota</taxon>
        <taxon>Desulfuromonadia</taxon>
        <taxon>Geobacterales</taxon>
        <taxon>Geobacteraceae</taxon>
        <taxon>Geobacter</taxon>
    </lineage>
</organism>
<dbReference type="EMBL" id="DSOV01000037">
    <property type="protein sequence ID" value="HEN42297.1"/>
    <property type="molecule type" value="Genomic_DNA"/>
</dbReference>
<gene>
    <name evidence="2" type="ORF">ENQ87_07975</name>
</gene>
<dbReference type="NCBIfam" id="TIGR00738">
    <property type="entry name" value="rrf2_super"/>
    <property type="match status" value="1"/>
</dbReference>
<dbReference type="PANTHER" id="PTHR33221">
    <property type="entry name" value="WINGED HELIX-TURN-HELIX TRANSCRIPTIONAL REGULATOR, RRF2 FAMILY"/>
    <property type="match status" value="1"/>
</dbReference>
<dbReference type="InterPro" id="IPR036388">
    <property type="entry name" value="WH-like_DNA-bd_sf"/>
</dbReference>
<dbReference type="PANTHER" id="PTHR33221:SF5">
    <property type="entry name" value="HTH-TYPE TRANSCRIPTIONAL REGULATOR ISCR"/>
    <property type="match status" value="1"/>
</dbReference>
<keyword evidence="1" id="KW-0238">DNA-binding</keyword>